<dbReference type="EMBL" id="WUPT01000001">
    <property type="protein sequence ID" value="MXQ07586.1"/>
    <property type="molecule type" value="Genomic_DNA"/>
</dbReference>
<accession>A0A7C9IRJ7</accession>
<proteinExistence type="predicted"/>
<dbReference type="PROSITE" id="PS51257">
    <property type="entry name" value="PROKAR_LIPOPROTEIN"/>
    <property type="match status" value="1"/>
</dbReference>
<organism evidence="3 4">
    <name type="scientific">Kangsaoukella pontilimi</name>
    <dbReference type="NCBI Taxonomy" id="2691042"/>
    <lineage>
        <taxon>Bacteria</taxon>
        <taxon>Pseudomonadati</taxon>
        <taxon>Pseudomonadota</taxon>
        <taxon>Alphaproteobacteria</taxon>
        <taxon>Rhodobacterales</taxon>
        <taxon>Paracoccaceae</taxon>
        <taxon>Kangsaoukella</taxon>
    </lineage>
</organism>
<evidence type="ECO:0000256" key="2">
    <source>
        <dbReference type="SAM" id="SignalP"/>
    </source>
</evidence>
<evidence type="ECO:0000256" key="1">
    <source>
        <dbReference type="SAM" id="MobiDB-lite"/>
    </source>
</evidence>
<feature type="signal peptide" evidence="2">
    <location>
        <begin position="1"/>
        <end position="22"/>
    </location>
</feature>
<keyword evidence="2" id="KW-0732">Signal</keyword>
<name>A0A7C9IRJ7_9RHOB</name>
<feature type="compositionally biased region" description="Basic and acidic residues" evidence="1">
    <location>
        <begin position="85"/>
        <end position="96"/>
    </location>
</feature>
<dbReference type="AlphaFoldDB" id="A0A7C9IRJ7"/>
<feature type="region of interest" description="Disordered" evidence="1">
    <location>
        <begin position="70"/>
        <end position="114"/>
    </location>
</feature>
<reference evidence="3 4" key="2">
    <citation type="submission" date="2020-03" db="EMBL/GenBank/DDBJ databases">
        <title>Kangsaoukella pontilimi gen. nov., sp. nov., a new member of the family Rhodobacteraceae isolated from a tidal mudflat.</title>
        <authorList>
            <person name="Kim I.S."/>
        </authorList>
    </citation>
    <scope>NUCLEOTIDE SEQUENCE [LARGE SCALE GENOMIC DNA]</scope>
    <source>
        <strain evidence="3 4">GH1-50</strain>
    </source>
</reference>
<dbReference type="Proteomes" id="UP000480350">
    <property type="component" value="Unassembled WGS sequence"/>
</dbReference>
<dbReference type="RefSeq" id="WP_227257983.1">
    <property type="nucleotide sequence ID" value="NZ_WUPT01000001.1"/>
</dbReference>
<evidence type="ECO:0008006" key="5">
    <source>
        <dbReference type="Google" id="ProtNLM"/>
    </source>
</evidence>
<protein>
    <recommendedName>
        <fullName evidence="5">Lipoprotein</fullName>
    </recommendedName>
</protein>
<comment type="caution">
    <text evidence="3">The sequence shown here is derived from an EMBL/GenBank/DDBJ whole genome shotgun (WGS) entry which is preliminary data.</text>
</comment>
<reference evidence="3 4" key="1">
    <citation type="submission" date="2019-12" db="EMBL/GenBank/DDBJ databases">
        <authorList>
            <person name="Lee S.D."/>
        </authorList>
    </citation>
    <scope>NUCLEOTIDE SEQUENCE [LARGE SCALE GENOMIC DNA]</scope>
    <source>
        <strain evidence="3 4">GH1-50</strain>
    </source>
</reference>
<evidence type="ECO:0000313" key="3">
    <source>
        <dbReference type="EMBL" id="MXQ07586.1"/>
    </source>
</evidence>
<feature type="chain" id="PRO_5028893656" description="Lipoprotein" evidence="2">
    <location>
        <begin position="23"/>
        <end position="114"/>
    </location>
</feature>
<sequence>MKSVIVTAATGAALFLAGCAQQEEPAPVRPEPMFDKFGGGTCTEGYVYVPGSVPERAECVPDDECEPVYDSTGAVIDCPPPRYPRRPDESDSDRTPGARVVGTSVPGGSSAPVR</sequence>
<evidence type="ECO:0000313" key="4">
    <source>
        <dbReference type="Proteomes" id="UP000480350"/>
    </source>
</evidence>
<keyword evidence="4" id="KW-1185">Reference proteome</keyword>
<gene>
    <name evidence="3" type="ORF">GQ651_06980</name>
</gene>